<keyword evidence="1" id="KW-0378">Hydrolase</keyword>
<keyword evidence="2" id="KW-0325">Glycoprotein</keyword>
<dbReference type="PANTHER" id="PTHR10340:SF27">
    <property type="entry name" value="ACL091CP"/>
    <property type="match status" value="1"/>
</dbReference>
<dbReference type="STRING" id="946122.A0A0C2TIX1"/>
<evidence type="ECO:0000313" key="5">
    <source>
        <dbReference type="EMBL" id="KIL66919.1"/>
    </source>
</evidence>
<feature type="domain" description="Calcineurin-like phosphoesterase" evidence="4">
    <location>
        <begin position="235"/>
        <end position="518"/>
    </location>
</feature>
<dbReference type="OrthoDB" id="282973at2759"/>
<dbReference type="InterPro" id="IPR041805">
    <property type="entry name" value="ASMase/PPN1_MPP"/>
</dbReference>
<dbReference type="CDD" id="cd00842">
    <property type="entry name" value="MPP_ASMase"/>
    <property type="match status" value="1"/>
</dbReference>
<dbReference type="EMBL" id="KN818234">
    <property type="protein sequence ID" value="KIL66919.1"/>
    <property type="molecule type" value="Genomic_DNA"/>
</dbReference>
<organism evidence="5 6">
    <name type="scientific">Amanita muscaria (strain Koide BX008)</name>
    <dbReference type="NCBI Taxonomy" id="946122"/>
    <lineage>
        <taxon>Eukaryota</taxon>
        <taxon>Fungi</taxon>
        <taxon>Dikarya</taxon>
        <taxon>Basidiomycota</taxon>
        <taxon>Agaricomycotina</taxon>
        <taxon>Agaricomycetes</taxon>
        <taxon>Agaricomycetidae</taxon>
        <taxon>Agaricales</taxon>
        <taxon>Pluteineae</taxon>
        <taxon>Amanitaceae</taxon>
        <taxon>Amanita</taxon>
    </lineage>
</organism>
<sequence>MRKLTILLSAILYLNHICAATSLPGSSSYVVPANFPTSVFPSYYYMPAQPTQEPQPAIYDPVLQITFPYNLTNPKTIPTQDEDPVLYPVPKANLSITQQEALIQQVMANVSAVLNSTLPPDPCSKCKAALSAAQPAAWYAPTLVPDAMVSACKAYKFQSNATCEGTYNATNYGAVLTQVLYFADVQGLDGQHICNMLSSKFCGAPTALPLNITSLFPKPKPVNAVAPKASGKRVKVLHLTDIHLDPRYYVGAEATCSGYMCCRVNTFNTSSPNKVLFPAPVFGAYQCDAPYFLALAALQAVGPLTGTEKGNGKNSLAWTIYTGDVVPHDPLSQISRAYAEYSETSVYEMIKSYVSGPVFPTLGNHDTNPEAIDAPYKLPGPLGQQTSWNYEHVAGLWLHEGWIKPKDVAQVSTHYGGYSIKSHHGLRIISFNTDFWYRSNVLNYINTTDPDNSGVFSWMISELQKAEDACERVWIVAHVLSGWDGSQGMTNPTNLFYQIVDRYSPHVIANVFFGHTHEDQFFVYYANNGTVRSADTALSTGWVMPSVTPLTNLNSGFRLYEVDTGDFNIYEAYTYYSDVNTFSTLNGTGPTFKFEYSTRDSFGPGAGWSAQDPLNATFWHRVTEAMEKDVTLVSLHNTYQGKMSIKTPNCTSTACQTAKICYMRSASTALSSECPTGYSSVQGPFSGL</sequence>
<dbReference type="Proteomes" id="UP000054549">
    <property type="component" value="Unassembled WGS sequence"/>
</dbReference>
<evidence type="ECO:0000313" key="6">
    <source>
        <dbReference type="Proteomes" id="UP000054549"/>
    </source>
</evidence>
<dbReference type="Gene3D" id="3.60.21.10">
    <property type="match status" value="1"/>
</dbReference>
<evidence type="ECO:0000256" key="3">
    <source>
        <dbReference type="SAM" id="SignalP"/>
    </source>
</evidence>
<evidence type="ECO:0000256" key="2">
    <source>
        <dbReference type="ARBA" id="ARBA00023180"/>
    </source>
</evidence>
<accession>A0A0C2TIX1</accession>
<dbReference type="PANTHER" id="PTHR10340">
    <property type="entry name" value="SPHINGOMYELIN PHOSPHODIESTERASE"/>
    <property type="match status" value="1"/>
</dbReference>
<proteinExistence type="predicted"/>
<gene>
    <name evidence="5" type="ORF">M378DRAFT_197383</name>
</gene>
<evidence type="ECO:0000256" key="1">
    <source>
        <dbReference type="ARBA" id="ARBA00022801"/>
    </source>
</evidence>
<reference evidence="5 6" key="1">
    <citation type="submission" date="2014-04" db="EMBL/GenBank/DDBJ databases">
        <title>Evolutionary Origins and Diversification of the Mycorrhizal Mutualists.</title>
        <authorList>
            <consortium name="DOE Joint Genome Institute"/>
            <consortium name="Mycorrhizal Genomics Consortium"/>
            <person name="Kohler A."/>
            <person name="Kuo A."/>
            <person name="Nagy L.G."/>
            <person name="Floudas D."/>
            <person name="Copeland A."/>
            <person name="Barry K.W."/>
            <person name="Cichocki N."/>
            <person name="Veneault-Fourrey C."/>
            <person name="LaButti K."/>
            <person name="Lindquist E.A."/>
            <person name="Lipzen A."/>
            <person name="Lundell T."/>
            <person name="Morin E."/>
            <person name="Murat C."/>
            <person name="Riley R."/>
            <person name="Ohm R."/>
            <person name="Sun H."/>
            <person name="Tunlid A."/>
            <person name="Henrissat B."/>
            <person name="Grigoriev I.V."/>
            <person name="Hibbett D.S."/>
            <person name="Martin F."/>
        </authorList>
    </citation>
    <scope>NUCLEOTIDE SEQUENCE [LARGE SCALE GENOMIC DNA]</scope>
    <source>
        <strain evidence="5 6">Koide BX008</strain>
    </source>
</reference>
<protein>
    <recommendedName>
        <fullName evidence="4">Calcineurin-like phosphoesterase domain-containing protein</fullName>
    </recommendedName>
</protein>
<dbReference type="SUPFAM" id="SSF56300">
    <property type="entry name" value="Metallo-dependent phosphatases"/>
    <property type="match status" value="1"/>
</dbReference>
<dbReference type="InterPro" id="IPR029052">
    <property type="entry name" value="Metallo-depent_PP-like"/>
</dbReference>
<feature type="signal peptide" evidence="3">
    <location>
        <begin position="1"/>
        <end position="20"/>
    </location>
</feature>
<dbReference type="InterPro" id="IPR004843">
    <property type="entry name" value="Calcineurin-like_PHP"/>
</dbReference>
<dbReference type="GO" id="GO:0005615">
    <property type="term" value="C:extracellular space"/>
    <property type="evidence" value="ECO:0007669"/>
    <property type="project" value="TreeGrafter"/>
</dbReference>
<dbReference type="AlphaFoldDB" id="A0A0C2TIX1"/>
<keyword evidence="3" id="KW-0732">Signal</keyword>
<keyword evidence="6" id="KW-1185">Reference proteome</keyword>
<dbReference type="HOGENOM" id="CLU_014743_2_1_1"/>
<dbReference type="Pfam" id="PF00149">
    <property type="entry name" value="Metallophos"/>
    <property type="match status" value="1"/>
</dbReference>
<name>A0A0C2TIX1_AMAMK</name>
<dbReference type="InParanoid" id="A0A0C2TIX1"/>
<evidence type="ECO:0000259" key="4">
    <source>
        <dbReference type="Pfam" id="PF00149"/>
    </source>
</evidence>
<dbReference type="GO" id="GO:0008081">
    <property type="term" value="F:phosphoric diester hydrolase activity"/>
    <property type="evidence" value="ECO:0007669"/>
    <property type="project" value="TreeGrafter"/>
</dbReference>
<feature type="chain" id="PRO_5002167976" description="Calcineurin-like phosphoesterase domain-containing protein" evidence="3">
    <location>
        <begin position="21"/>
        <end position="688"/>
    </location>
</feature>